<comment type="caution">
    <text evidence="2">The sequence shown here is derived from an EMBL/GenBank/DDBJ whole genome shotgun (WGS) entry which is preliminary data.</text>
</comment>
<sequence length="288" mass="32138">MPPPFSLEYFDPPPELARHILVLFHFATDVPRIEDLQPGALGQFVMFPRGTGTINFGERTEHLVSRLNLMSGFSTAAPFTMDGPWHAVGMSLSPLGWAALTGTPASEHVDQFCPAAELLGDDAALFGKDLSARYRNGEISGRDASFAMADWIMPRLAKVPPAHEKLIERTIIWLSGSMNPDLSLLFDTLNYSRRQAERLVEQYFGFPPAALARKYRAVRAAALLSKERLTGHEEAAVADAFYDQPHMVREIRRYCGYTPSRLGGDGQPILKTLLQMKNFNRLLEFRAS</sequence>
<dbReference type="SMART" id="SM00342">
    <property type="entry name" value="HTH_ARAC"/>
    <property type="match status" value="1"/>
</dbReference>
<dbReference type="STRING" id="874156.GCA_001021555_00471"/>
<evidence type="ECO:0000259" key="1">
    <source>
        <dbReference type="PROSITE" id="PS01124"/>
    </source>
</evidence>
<dbReference type="OrthoDB" id="323290at2"/>
<dbReference type="PATRIC" id="fig|874156.12.peg.840"/>
<protein>
    <recommendedName>
        <fullName evidence="1">HTH araC/xylS-type domain-containing protein</fullName>
    </recommendedName>
</protein>
<dbReference type="Gene3D" id="1.10.10.60">
    <property type="entry name" value="Homeodomain-like"/>
    <property type="match status" value="1"/>
</dbReference>
<dbReference type="RefSeq" id="WP_047092578.1">
    <property type="nucleotide sequence ID" value="NZ_LBHU01000001.1"/>
</dbReference>
<proteinExistence type="predicted"/>
<dbReference type="PROSITE" id="PS01124">
    <property type="entry name" value="HTH_ARAC_FAMILY_2"/>
    <property type="match status" value="1"/>
</dbReference>
<evidence type="ECO:0000313" key="2">
    <source>
        <dbReference type="EMBL" id="KLI64713.1"/>
    </source>
</evidence>
<name>A0A0H0XQ13_9SPHN</name>
<dbReference type="GO" id="GO:0003700">
    <property type="term" value="F:DNA-binding transcription factor activity"/>
    <property type="evidence" value="ECO:0007669"/>
    <property type="project" value="InterPro"/>
</dbReference>
<gene>
    <name evidence="2" type="ORF">AAV99_04035</name>
</gene>
<organism evidence="2 3">
    <name type="scientific">Aurantiacibacter marinus</name>
    <dbReference type="NCBI Taxonomy" id="874156"/>
    <lineage>
        <taxon>Bacteria</taxon>
        <taxon>Pseudomonadati</taxon>
        <taxon>Pseudomonadota</taxon>
        <taxon>Alphaproteobacteria</taxon>
        <taxon>Sphingomonadales</taxon>
        <taxon>Erythrobacteraceae</taxon>
        <taxon>Aurantiacibacter</taxon>
    </lineage>
</organism>
<accession>A0A0H0XQ13</accession>
<evidence type="ECO:0000313" key="3">
    <source>
        <dbReference type="Proteomes" id="UP000053455"/>
    </source>
</evidence>
<dbReference type="EMBL" id="LBHU01000001">
    <property type="protein sequence ID" value="KLI64713.1"/>
    <property type="molecule type" value="Genomic_DNA"/>
</dbReference>
<reference evidence="2 3" key="1">
    <citation type="submission" date="2015-04" db="EMBL/GenBank/DDBJ databases">
        <title>The draft genome sequence of Erythrobacter marinus HWDM-33.</title>
        <authorList>
            <person name="Zhuang L."/>
            <person name="Liu Y."/>
            <person name="Shao Z."/>
        </authorList>
    </citation>
    <scope>NUCLEOTIDE SEQUENCE [LARGE SCALE GENOMIC DNA]</scope>
    <source>
        <strain evidence="2 3">HWDM-33</strain>
    </source>
</reference>
<dbReference type="Proteomes" id="UP000053455">
    <property type="component" value="Unassembled WGS sequence"/>
</dbReference>
<dbReference type="GO" id="GO:0043565">
    <property type="term" value="F:sequence-specific DNA binding"/>
    <property type="evidence" value="ECO:0007669"/>
    <property type="project" value="InterPro"/>
</dbReference>
<keyword evidence="3" id="KW-1185">Reference proteome</keyword>
<dbReference type="InterPro" id="IPR018060">
    <property type="entry name" value="HTH_AraC"/>
</dbReference>
<feature type="domain" description="HTH araC/xylS-type" evidence="1">
    <location>
        <begin position="182"/>
        <end position="265"/>
    </location>
</feature>
<dbReference type="Pfam" id="PF12833">
    <property type="entry name" value="HTH_18"/>
    <property type="match status" value="1"/>
</dbReference>
<dbReference type="AlphaFoldDB" id="A0A0H0XQ13"/>